<name>A0AC61NRA5_9BACT</name>
<proteinExistence type="predicted"/>
<keyword evidence="2" id="KW-1185">Reference proteome</keyword>
<reference evidence="1" key="1">
    <citation type="submission" date="2021-08" db="EMBL/GenBank/DDBJ databases">
        <title>Novel anaerobic bacterium isolated from sea squirt in East Sea, Republic of Korea.</title>
        <authorList>
            <person name="Nguyen T.H."/>
            <person name="Li Z."/>
            <person name="Lee Y.-J."/>
            <person name="Ko J."/>
            <person name="Kim S.-G."/>
        </authorList>
    </citation>
    <scope>NUCLEOTIDE SEQUENCE</scope>
    <source>
        <strain evidence="1">KCTC 25031</strain>
    </source>
</reference>
<accession>A0AC61NRA5</accession>
<sequence length="215" mass="24914">MRKFYLLVSLTMFVLLNSCALKHGVFDVTLKTVVEPLAPNKSHPYSKIYVEKGSSPISHYDDKRMHITWRVDASKFYVELENKTPNYLVILWDGAMFMDDLNGAEHLAARGDNNFRSYKKGYEEQESIIMPFDKIKDELVPSSHVAYFSKRYQSLDKHYLFYNSWGYPEGAVSRDMESYVGTELALMIPMEINGVIKEFVFTFGIDKYSFKKGGF</sequence>
<organism evidence="1 2">
    <name type="scientific">Halosquirtibacter laminarini</name>
    <dbReference type="NCBI Taxonomy" id="3374600"/>
    <lineage>
        <taxon>Bacteria</taxon>
        <taxon>Pseudomonadati</taxon>
        <taxon>Bacteroidota</taxon>
        <taxon>Bacteroidia</taxon>
        <taxon>Marinilabiliales</taxon>
        <taxon>Prolixibacteraceae</taxon>
        <taxon>Halosquirtibacter</taxon>
    </lineage>
</organism>
<dbReference type="EMBL" id="CP081303">
    <property type="protein sequence ID" value="QZE15474.1"/>
    <property type="molecule type" value="Genomic_DNA"/>
</dbReference>
<evidence type="ECO:0000313" key="1">
    <source>
        <dbReference type="EMBL" id="QZE15474.1"/>
    </source>
</evidence>
<protein>
    <submittedName>
        <fullName evidence="1">Uncharacterized protein</fullName>
    </submittedName>
</protein>
<evidence type="ECO:0000313" key="2">
    <source>
        <dbReference type="Proteomes" id="UP000826212"/>
    </source>
</evidence>
<gene>
    <name evidence="1" type="ORF">K4L44_06490</name>
</gene>
<dbReference type="Proteomes" id="UP000826212">
    <property type="component" value="Chromosome"/>
</dbReference>